<accession>A0A395HT47</accession>
<dbReference type="VEuPathDB" id="FungiDB:BO97DRAFT_415767"/>
<dbReference type="EMBL" id="KZ824293">
    <property type="protein sequence ID" value="RAL10726.1"/>
    <property type="molecule type" value="Genomic_DNA"/>
</dbReference>
<dbReference type="Proteomes" id="UP000248961">
    <property type="component" value="Unassembled WGS sequence"/>
</dbReference>
<dbReference type="RefSeq" id="XP_025549880.1">
    <property type="nucleotide sequence ID" value="XM_025696409.1"/>
</dbReference>
<evidence type="ECO:0000313" key="3">
    <source>
        <dbReference type="Proteomes" id="UP000248961"/>
    </source>
</evidence>
<dbReference type="Pfam" id="PF20255">
    <property type="entry name" value="DUF6606"/>
    <property type="match status" value="1"/>
</dbReference>
<feature type="domain" description="DUF6606" evidence="1">
    <location>
        <begin position="75"/>
        <end position="168"/>
    </location>
</feature>
<organism evidence="2 3">
    <name type="scientific">Aspergillus homomorphus (strain CBS 101889)</name>
    <dbReference type="NCBI Taxonomy" id="1450537"/>
    <lineage>
        <taxon>Eukaryota</taxon>
        <taxon>Fungi</taxon>
        <taxon>Dikarya</taxon>
        <taxon>Ascomycota</taxon>
        <taxon>Pezizomycotina</taxon>
        <taxon>Eurotiomycetes</taxon>
        <taxon>Eurotiomycetidae</taxon>
        <taxon>Eurotiales</taxon>
        <taxon>Aspergillaceae</taxon>
        <taxon>Aspergillus</taxon>
        <taxon>Aspergillus subgen. Circumdati</taxon>
    </lineage>
</organism>
<dbReference type="InterPro" id="IPR046541">
    <property type="entry name" value="DUF6606"/>
</dbReference>
<dbReference type="STRING" id="1450537.A0A395HT47"/>
<reference evidence="2 3" key="1">
    <citation type="submission" date="2018-02" db="EMBL/GenBank/DDBJ databases">
        <title>The genomes of Aspergillus section Nigri reveals drivers in fungal speciation.</title>
        <authorList>
            <consortium name="DOE Joint Genome Institute"/>
            <person name="Vesth T.C."/>
            <person name="Nybo J."/>
            <person name="Theobald S."/>
            <person name="Brandl J."/>
            <person name="Frisvad J.C."/>
            <person name="Nielsen K.F."/>
            <person name="Lyhne E.K."/>
            <person name="Kogle M.E."/>
            <person name="Kuo A."/>
            <person name="Riley R."/>
            <person name="Clum A."/>
            <person name="Nolan M."/>
            <person name="Lipzen A."/>
            <person name="Salamov A."/>
            <person name="Henrissat B."/>
            <person name="Wiebenga A."/>
            <person name="De vries R.P."/>
            <person name="Grigoriev I.V."/>
            <person name="Mortensen U.H."/>
            <person name="Andersen M.R."/>
            <person name="Baker S.E."/>
        </authorList>
    </citation>
    <scope>NUCLEOTIDE SEQUENCE [LARGE SCALE GENOMIC DNA]</scope>
    <source>
        <strain evidence="2 3">CBS 101889</strain>
    </source>
</reference>
<dbReference type="OrthoDB" id="4507140at2759"/>
<sequence length="291" mass="34358">MSLSVPPCFLPPRLPQAEDYQPELDIFLLENVMKALRGFKQSAPTSQAGTLTIALEMTSRFRQTLGSFGELDEDELHDEDRDTTHPKIITELFMAFLRPMYTNMQATQVMKNTREEVMWLNTRRPWRRSSLWLMIRIVLQLAFRRLGIYQETDDSDKQFIVYFLGSVLRSSHDLLPSKCPHIMSTKIVRRLLNLSFSNKACWYTPVQRALEKAKDTIQYRWRKIMAHENHYTDFSKLTSLGFILISTALYPVSMLTWKKIQNRKRLDREPRGDHTHLQHLSYLQSRNYRVI</sequence>
<protein>
    <recommendedName>
        <fullName evidence="1">DUF6606 domain-containing protein</fullName>
    </recommendedName>
</protein>
<evidence type="ECO:0000259" key="1">
    <source>
        <dbReference type="Pfam" id="PF20255"/>
    </source>
</evidence>
<dbReference type="GeneID" id="37200698"/>
<gene>
    <name evidence="2" type="ORF">BO97DRAFT_415767</name>
</gene>
<evidence type="ECO:0000313" key="2">
    <source>
        <dbReference type="EMBL" id="RAL10726.1"/>
    </source>
</evidence>
<proteinExistence type="predicted"/>
<dbReference type="AlphaFoldDB" id="A0A395HT47"/>
<name>A0A395HT47_ASPHC</name>
<keyword evidence="3" id="KW-1185">Reference proteome</keyword>